<reference evidence="1" key="1">
    <citation type="submission" date="2021-07" db="EMBL/GenBank/DDBJ databases">
        <authorList>
            <person name="Branca A.L. A."/>
        </authorList>
    </citation>
    <scope>NUCLEOTIDE SEQUENCE</scope>
</reference>
<dbReference type="OrthoDB" id="5205629at2759"/>
<dbReference type="AlphaFoldDB" id="A0A9W4IG63"/>
<organism evidence="1 2">
    <name type="scientific">Penicillium salamii</name>
    <dbReference type="NCBI Taxonomy" id="1612424"/>
    <lineage>
        <taxon>Eukaryota</taxon>
        <taxon>Fungi</taxon>
        <taxon>Dikarya</taxon>
        <taxon>Ascomycota</taxon>
        <taxon>Pezizomycotina</taxon>
        <taxon>Eurotiomycetes</taxon>
        <taxon>Eurotiomycetidae</taxon>
        <taxon>Eurotiales</taxon>
        <taxon>Aspergillaceae</taxon>
        <taxon>Penicillium</taxon>
    </lineage>
</organism>
<dbReference type="Proteomes" id="UP001152592">
    <property type="component" value="Unassembled WGS sequence"/>
</dbReference>
<proteinExistence type="predicted"/>
<sequence>MNEVTTTDFLDWNLSLNTNLSLCAIQLEYNYCSILNSSYTTTTSPASIAIIKELGINCDINLYTNLNDIDTRAVCVKVGSSTSTTTTTTLSSTTTITTSIASI</sequence>
<name>A0A9W4IG63_9EURO</name>
<evidence type="ECO:0000313" key="2">
    <source>
        <dbReference type="Proteomes" id="UP001152592"/>
    </source>
</evidence>
<comment type="caution">
    <text evidence="1">The sequence shown here is derived from an EMBL/GenBank/DDBJ whole genome shotgun (WGS) entry which is preliminary data.</text>
</comment>
<accession>A0A9W4IG63</accession>
<gene>
    <name evidence="1" type="ORF">PSALAMII_LOCUS1188</name>
</gene>
<evidence type="ECO:0000313" key="1">
    <source>
        <dbReference type="EMBL" id="CAG8271964.1"/>
    </source>
</evidence>
<protein>
    <submittedName>
        <fullName evidence="1">Uncharacterized protein</fullName>
    </submittedName>
</protein>
<dbReference type="EMBL" id="CAJVPD010000049">
    <property type="protein sequence ID" value="CAG8271964.1"/>
    <property type="molecule type" value="Genomic_DNA"/>
</dbReference>